<dbReference type="PANTHER" id="PTHR11567">
    <property type="entry name" value="ACID PHOSPHATASE-RELATED"/>
    <property type="match status" value="1"/>
</dbReference>
<evidence type="ECO:0000313" key="4">
    <source>
        <dbReference type="Proteomes" id="UP000001542"/>
    </source>
</evidence>
<proteinExistence type="inferred from homology"/>
<dbReference type="VEuPathDB" id="TrichDB:TVAG_218790"/>
<dbReference type="InterPro" id="IPR000560">
    <property type="entry name" value="His_Pase_clade-2"/>
</dbReference>
<dbReference type="SMR" id="A2G6W2"/>
<evidence type="ECO:0000256" key="1">
    <source>
        <dbReference type="ARBA" id="ARBA00005375"/>
    </source>
</evidence>
<comment type="similarity">
    <text evidence="1">Belongs to the histidine acid phosphatase family.</text>
</comment>
<evidence type="ECO:0000313" key="3">
    <source>
        <dbReference type="EMBL" id="EAX87102.1"/>
    </source>
</evidence>
<gene>
    <name evidence="3" type="ORF">TVAG_218790</name>
</gene>
<sequence>MSLTLLFSLCQCLNNKCVSPFHTPSPIKGYKLKFAQVLISEGEYAPKLTLGNIIERGHWSCDQDNAVSPNMFISNFNNYRRFKRITEPQIVDFSPNCNAEELTADGQFQQKKLGEEYFEYLFKNGLFTDYPKPSEIFVRSAAEQRNIRSAQAFIHGFVPPGTQNTSLTLMTDEEGSGRSLLKPSIQTCKEITNDDDIIKEYWPSISPIASKYGIEQTYENMIDIARWVISYSCSGRKLPFSVTQEIQDACHKIINKHTYGRFSKKPELFASYLMREFIRIPSNITGIEYKFSLFSGSEESVASIHQLLAGSDANVTMTEHYANHLLMEIWTKGKTEYVRFAYNGQVIKLKEMKGKDIVKLSDFKKSEYKNVHDYCKDLP</sequence>
<dbReference type="VEuPathDB" id="TrichDB:TVAGG3_0416500"/>
<dbReference type="OrthoDB" id="10257284at2759"/>
<dbReference type="EMBL" id="DS114510">
    <property type="protein sequence ID" value="EAX87102.1"/>
    <property type="molecule type" value="Genomic_DNA"/>
</dbReference>
<dbReference type="Pfam" id="PF00328">
    <property type="entry name" value="His_Phos_2"/>
    <property type="match status" value="1"/>
</dbReference>
<name>A2G6W2_TRIV3</name>
<organism evidence="3 4">
    <name type="scientific">Trichomonas vaginalis (strain ATCC PRA-98 / G3)</name>
    <dbReference type="NCBI Taxonomy" id="412133"/>
    <lineage>
        <taxon>Eukaryota</taxon>
        <taxon>Metamonada</taxon>
        <taxon>Parabasalia</taxon>
        <taxon>Trichomonadida</taxon>
        <taxon>Trichomonadidae</taxon>
        <taxon>Trichomonas</taxon>
    </lineage>
</organism>
<keyword evidence="2" id="KW-0378">Hydrolase</keyword>
<accession>A2G6W2</accession>
<protein>
    <submittedName>
        <fullName evidence="3">Histidine acid phosphatase family protein</fullName>
    </submittedName>
</protein>
<dbReference type="InterPro" id="IPR050645">
    <property type="entry name" value="Histidine_acid_phosphatase"/>
</dbReference>
<dbReference type="GO" id="GO:0016791">
    <property type="term" value="F:phosphatase activity"/>
    <property type="evidence" value="ECO:0000318"/>
    <property type="project" value="GO_Central"/>
</dbReference>
<dbReference type="InterPro" id="IPR029033">
    <property type="entry name" value="His_PPase_superfam"/>
</dbReference>
<dbReference type="KEGG" id="tva:75653945"/>
<reference evidence="3" key="1">
    <citation type="submission" date="2006-10" db="EMBL/GenBank/DDBJ databases">
        <authorList>
            <person name="Amadeo P."/>
            <person name="Zhao Q."/>
            <person name="Wortman J."/>
            <person name="Fraser-Liggett C."/>
            <person name="Carlton J."/>
        </authorList>
    </citation>
    <scope>NUCLEOTIDE SEQUENCE</scope>
    <source>
        <strain evidence="3">G3</strain>
    </source>
</reference>
<keyword evidence="4" id="KW-1185">Reference proteome</keyword>
<dbReference type="AlphaFoldDB" id="A2G6W2"/>
<dbReference type="InParanoid" id="A2G6W2"/>
<dbReference type="FunCoup" id="A2G6W2">
    <property type="interactions" value="32"/>
</dbReference>
<dbReference type="Gene3D" id="3.40.50.1240">
    <property type="entry name" value="Phosphoglycerate mutase-like"/>
    <property type="match status" value="1"/>
</dbReference>
<reference evidence="3" key="2">
    <citation type="journal article" date="2007" name="Science">
        <title>Draft genome sequence of the sexually transmitted pathogen Trichomonas vaginalis.</title>
        <authorList>
            <person name="Carlton J.M."/>
            <person name="Hirt R.P."/>
            <person name="Silva J.C."/>
            <person name="Delcher A.L."/>
            <person name="Schatz M."/>
            <person name="Zhao Q."/>
            <person name="Wortman J.R."/>
            <person name="Bidwell S.L."/>
            <person name="Alsmark U.C.M."/>
            <person name="Besteiro S."/>
            <person name="Sicheritz-Ponten T."/>
            <person name="Noel C.J."/>
            <person name="Dacks J.B."/>
            <person name="Foster P.G."/>
            <person name="Simillion C."/>
            <person name="Van de Peer Y."/>
            <person name="Miranda-Saavedra D."/>
            <person name="Barton G.J."/>
            <person name="Westrop G.D."/>
            <person name="Mueller S."/>
            <person name="Dessi D."/>
            <person name="Fiori P.L."/>
            <person name="Ren Q."/>
            <person name="Paulsen I."/>
            <person name="Zhang H."/>
            <person name="Bastida-Corcuera F.D."/>
            <person name="Simoes-Barbosa A."/>
            <person name="Brown M.T."/>
            <person name="Hayes R.D."/>
            <person name="Mukherjee M."/>
            <person name="Okumura C.Y."/>
            <person name="Schneider R."/>
            <person name="Smith A.J."/>
            <person name="Vanacova S."/>
            <person name="Villalvazo M."/>
            <person name="Haas B.J."/>
            <person name="Pertea M."/>
            <person name="Feldblyum T.V."/>
            <person name="Utterback T.R."/>
            <person name="Shu C.L."/>
            <person name="Osoegawa K."/>
            <person name="de Jong P.J."/>
            <person name="Hrdy I."/>
            <person name="Horvathova L."/>
            <person name="Zubacova Z."/>
            <person name="Dolezal P."/>
            <person name="Malik S.B."/>
            <person name="Logsdon J.M. Jr."/>
            <person name="Henze K."/>
            <person name="Gupta A."/>
            <person name="Wang C.C."/>
            <person name="Dunne R.L."/>
            <person name="Upcroft J.A."/>
            <person name="Upcroft P."/>
            <person name="White O."/>
            <person name="Salzberg S.L."/>
            <person name="Tang P."/>
            <person name="Chiu C.-H."/>
            <person name="Lee Y.-S."/>
            <person name="Embley T.M."/>
            <person name="Coombs G.H."/>
            <person name="Mottram J.C."/>
            <person name="Tachezy J."/>
            <person name="Fraser-Liggett C.M."/>
            <person name="Johnson P.J."/>
        </authorList>
    </citation>
    <scope>NUCLEOTIDE SEQUENCE [LARGE SCALE GENOMIC DNA]</scope>
    <source>
        <strain evidence="3">G3</strain>
    </source>
</reference>
<dbReference type="Proteomes" id="UP000001542">
    <property type="component" value="Unassembled WGS sequence"/>
</dbReference>
<dbReference type="PANTHER" id="PTHR11567:SF110">
    <property type="entry name" value="2-PHOSPHOXYLOSE PHOSPHATASE 1"/>
    <property type="match status" value="1"/>
</dbReference>
<evidence type="ECO:0000256" key="2">
    <source>
        <dbReference type="ARBA" id="ARBA00022801"/>
    </source>
</evidence>
<dbReference type="SUPFAM" id="SSF53254">
    <property type="entry name" value="Phosphoglycerate mutase-like"/>
    <property type="match status" value="1"/>
</dbReference>